<keyword evidence="5 12" id="KW-0235">DNA replication</keyword>
<sequence length="639" mass="72113">MAYFPDTFLDQLKERVDIVDVIERQLPLKKQGRNWIGLCPFHHEKSPSFSVNQEKGFYKCFGCGASGDAIKFVQQTRGIPFEEAIRELAAQAGLPLPQEQRQNPAQAQAKEKRDRLRALLEESKRFFQGQLRAPNGGLARAYLQRRGLTAETISSYELGFAPAGWRNLLDFFGGGDSAIELMLEAGLLVKKEDGSVYDRFRNRIIFPILDSRGRCIAFGGRVLTDEKPKYINSPETPLYNKSEVLYALNRAQERWSRGEMALVVEGYMDAVMLAEHHLTGTVATLGTAVTEQHLKLLWQRTNRIIFCFDGDAAGRRAAWRALERGLQGLQADRHMQFLFLPEGEDPDSLVQKEGVQRFKERANGAYSPMQLMHKVMGEQLDLYTPEGRAAAVHRMRPLITSVADPVLRQLYADDLGHKLGGVSGAQLLYGGESPAPATPAWPGSTPYGEGHAPRFPVRSGGSRRAEWRNTIKNRGGWQPAQKPSWEQEVSSLLLGGEVRGRDFEQALLAQLLNDPRLLLEHQETLSTIQLKNTQLNQLLTELLEVGPDLQHLDQPFSIDQLKDGQSAQLARRILLEEQTPLDDPARELEGCMKTDQLRQLQQEMVAVNARIRQGNAETFKKDFDHLMQLKKDMDRLKQR</sequence>
<dbReference type="eggNOG" id="COG0358">
    <property type="taxonomic scope" value="Bacteria"/>
</dbReference>
<keyword evidence="11 12" id="KW-0804">Transcription</keyword>
<dbReference type="FunFam" id="3.90.980.10:FF:000001">
    <property type="entry name" value="DNA primase"/>
    <property type="match status" value="1"/>
</dbReference>
<evidence type="ECO:0000256" key="7">
    <source>
        <dbReference type="ARBA" id="ARBA00022771"/>
    </source>
</evidence>
<keyword evidence="4 12" id="KW-0548">Nucleotidyltransferase</keyword>
<accession>A0L5T2</accession>
<evidence type="ECO:0000256" key="6">
    <source>
        <dbReference type="ARBA" id="ARBA00022723"/>
    </source>
</evidence>
<dbReference type="GO" id="GO:0005737">
    <property type="term" value="C:cytoplasm"/>
    <property type="evidence" value="ECO:0007669"/>
    <property type="project" value="TreeGrafter"/>
</dbReference>
<keyword evidence="6 12" id="KW-0479">Metal-binding</keyword>
<reference evidence="17 18" key="2">
    <citation type="journal article" date="2012" name="Int. J. Syst. Evol. Microbiol.">
        <title>Magnetococcus marinus gen. nov., sp. nov., a marine, magnetotactic bacterium that represents a novel lineage (Magnetococcaceae fam. nov.; Magnetococcales ord. nov.) at the base of the Alphaproteobacteria.</title>
        <authorList>
            <person name="Bazylinski D.A."/>
            <person name="Williams T.J."/>
            <person name="Lefevre C.T."/>
            <person name="Berg R.J."/>
            <person name="Zhang C.L."/>
            <person name="Bowser S.S."/>
            <person name="Dean A.J."/>
            <person name="Beveridge T.J."/>
        </authorList>
    </citation>
    <scope>NUCLEOTIDE SEQUENCE [LARGE SCALE GENOMIC DNA]</scope>
    <source>
        <strain evidence="18">ATCC BAA-1437 / JCM 17883 / MC-1</strain>
    </source>
</reference>
<dbReference type="HOGENOM" id="CLU_013501_5_3_5"/>
<keyword evidence="1 12" id="KW-0240">DNA-directed RNA polymerase</keyword>
<dbReference type="InterPro" id="IPR006171">
    <property type="entry name" value="TOPRIM_dom"/>
</dbReference>
<dbReference type="Pfam" id="PF01807">
    <property type="entry name" value="Zn_ribbon_DnaG"/>
    <property type="match status" value="1"/>
</dbReference>
<dbReference type="InterPro" id="IPR030846">
    <property type="entry name" value="DnaG_bac"/>
</dbReference>
<dbReference type="Pfam" id="PF10410">
    <property type="entry name" value="DnaB_bind"/>
    <property type="match status" value="1"/>
</dbReference>
<comment type="domain">
    <text evidence="12">Contains an N-terminal zinc-binding domain, a central core domain that contains the primase activity, and a C-terminal DnaB-binding domain.</text>
</comment>
<dbReference type="Gene3D" id="3.90.580.10">
    <property type="entry name" value="Zinc finger, CHC2-type domain"/>
    <property type="match status" value="1"/>
</dbReference>
<comment type="catalytic activity">
    <reaction evidence="12">
        <text>ssDNA + n NTP = ssDNA/pppN(pN)n-1 hybrid + (n-1) diphosphate.</text>
        <dbReference type="EC" id="2.7.7.101"/>
    </reaction>
</comment>
<dbReference type="GO" id="GO:0000428">
    <property type="term" value="C:DNA-directed RNA polymerase complex"/>
    <property type="evidence" value="ECO:0007669"/>
    <property type="project" value="UniProtKB-KW"/>
</dbReference>
<keyword evidence="18" id="KW-1185">Reference proteome</keyword>
<dbReference type="EMBL" id="CP000471">
    <property type="protein sequence ID" value="ABK43325.1"/>
    <property type="molecule type" value="Genomic_DNA"/>
</dbReference>
<dbReference type="InterPro" id="IPR037068">
    <property type="entry name" value="DNA_primase_core_N_sf"/>
</dbReference>
<dbReference type="GO" id="GO:1990077">
    <property type="term" value="C:primosome complex"/>
    <property type="evidence" value="ECO:0007669"/>
    <property type="project" value="UniProtKB-KW"/>
</dbReference>
<keyword evidence="7 12" id="KW-0863">Zinc-finger</keyword>
<dbReference type="KEGG" id="mgm:Mmc1_0806"/>
<dbReference type="PROSITE" id="PS50880">
    <property type="entry name" value="TOPRIM"/>
    <property type="match status" value="1"/>
</dbReference>
<keyword evidence="8 12" id="KW-0862">Zinc</keyword>
<dbReference type="AlphaFoldDB" id="A0L5T2"/>
<dbReference type="Pfam" id="PF08275">
    <property type="entry name" value="DNAG_N"/>
    <property type="match status" value="1"/>
</dbReference>
<evidence type="ECO:0000313" key="18">
    <source>
        <dbReference type="Proteomes" id="UP000002586"/>
    </source>
</evidence>
<evidence type="ECO:0000256" key="8">
    <source>
        <dbReference type="ARBA" id="ARBA00022833"/>
    </source>
</evidence>
<dbReference type="InterPro" id="IPR036977">
    <property type="entry name" value="DNA_primase_Znf_CHC2"/>
</dbReference>
<dbReference type="GO" id="GO:0008270">
    <property type="term" value="F:zinc ion binding"/>
    <property type="evidence" value="ECO:0007669"/>
    <property type="project" value="UniProtKB-UniRule"/>
</dbReference>
<protein>
    <recommendedName>
        <fullName evidence="12 13">DNA primase</fullName>
        <ecNumber evidence="12">2.7.7.101</ecNumber>
    </recommendedName>
</protein>
<dbReference type="SMART" id="SM00400">
    <property type="entry name" value="ZnF_CHCC"/>
    <property type="match status" value="1"/>
</dbReference>
<keyword evidence="10 12" id="KW-0238">DNA-binding</keyword>
<feature type="region of interest" description="Disordered" evidence="15">
    <location>
        <begin position="93"/>
        <end position="112"/>
    </location>
</feature>
<feature type="region of interest" description="Disordered" evidence="15">
    <location>
        <begin position="434"/>
        <end position="464"/>
    </location>
</feature>
<name>A0L5T2_MAGMM</name>
<dbReference type="InterPro" id="IPR006295">
    <property type="entry name" value="DNA_primase_DnaG"/>
</dbReference>
<dbReference type="PANTHER" id="PTHR30313:SF2">
    <property type="entry name" value="DNA PRIMASE"/>
    <property type="match status" value="1"/>
</dbReference>
<gene>
    <name evidence="12" type="primary">dnaG</name>
    <name evidence="17" type="ordered locus">Mmc1_0806</name>
</gene>
<comment type="subunit">
    <text evidence="12">Monomer. Interacts with DnaB.</text>
</comment>
<evidence type="ECO:0000256" key="1">
    <source>
        <dbReference type="ARBA" id="ARBA00022478"/>
    </source>
</evidence>
<evidence type="ECO:0000256" key="14">
    <source>
        <dbReference type="PIRSR" id="PIRSR002811-1"/>
    </source>
</evidence>
<evidence type="ECO:0000256" key="11">
    <source>
        <dbReference type="ARBA" id="ARBA00023163"/>
    </source>
</evidence>
<dbReference type="GO" id="GO:0003677">
    <property type="term" value="F:DNA binding"/>
    <property type="evidence" value="ECO:0007669"/>
    <property type="project" value="UniProtKB-KW"/>
</dbReference>
<proteinExistence type="inferred from homology"/>
<dbReference type="InterPro" id="IPR034151">
    <property type="entry name" value="TOPRIM_DnaG_bac"/>
</dbReference>
<dbReference type="FunFam" id="3.90.580.10:FF:000001">
    <property type="entry name" value="DNA primase"/>
    <property type="match status" value="1"/>
</dbReference>
<dbReference type="InterPro" id="IPR013264">
    <property type="entry name" value="DNAG_N"/>
</dbReference>
<evidence type="ECO:0000256" key="15">
    <source>
        <dbReference type="SAM" id="MobiDB-lite"/>
    </source>
</evidence>
<comment type="function">
    <text evidence="12 13">RNA polymerase that catalyzes the synthesis of short RNA molecules used as primers for DNA polymerase during DNA replication.</text>
</comment>
<evidence type="ECO:0000256" key="2">
    <source>
        <dbReference type="ARBA" id="ARBA00022515"/>
    </source>
</evidence>
<dbReference type="PANTHER" id="PTHR30313">
    <property type="entry name" value="DNA PRIMASE"/>
    <property type="match status" value="1"/>
</dbReference>
<evidence type="ECO:0000256" key="5">
    <source>
        <dbReference type="ARBA" id="ARBA00022705"/>
    </source>
</evidence>
<dbReference type="SUPFAM" id="SSF56731">
    <property type="entry name" value="DNA primase core"/>
    <property type="match status" value="1"/>
</dbReference>
<keyword evidence="3 12" id="KW-0808">Transferase</keyword>
<evidence type="ECO:0000256" key="13">
    <source>
        <dbReference type="PIRNR" id="PIRNR002811"/>
    </source>
</evidence>
<evidence type="ECO:0000256" key="9">
    <source>
        <dbReference type="ARBA" id="ARBA00022842"/>
    </source>
</evidence>
<dbReference type="SMART" id="SM00493">
    <property type="entry name" value="TOPRIM"/>
    <property type="match status" value="1"/>
</dbReference>
<feature type="domain" description="Toprim" evidence="16">
    <location>
        <begin position="259"/>
        <end position="341"/>
    </location>
</feature>
<evidence type="ECO:0000256" key="4">
    <source>
        <dbReference type="ARBA" id="ARBA00022695"/>
    </source>
</evidence>
<evidence type="ECO:0000259" key="16">
    <source>
        <dbReference type="PROSITE" id="PS50880"/>
    </source>
</evidence>
<dbReference type="FunFam" id="3.40.1360.10:FF:000002">
    <property type="entry name" value="DNA primase"/>
    <property type="match status" value="1"/>
</dbReference>
<dbReference type="SUPFAM" id="SSF57783">
    <property type="entry name" value="Zinc beta-ribbon"/>
    <property type="match status" value="1"/>
</dbReference>
<reference evidence="18" key="1">
    <citation type="journal article" date="2009" name="Appl. Environ. Microbiol.">
        <title>Complete genome sequence of the chemolithoautotrophic marine magnetotactic coccus strain MC-1.</title>
        <authorList>
            <person name="Schubbe S."/>
            <person name="Williams T.J."/>
            <person name="Xie G."/>
            <person name="Kiss H.E."/>
            <person name="Brettin T.S."/>
            <person name="Martinez D."/>
            <person name="Ross C.A."/>
            <person name="Schuler D."/>
            <person name="Cox B.L."/>
            <person name="Nealson K.H."/>
            <person name="Bazylinski D.A."/>
        </authorList>
    </citation>
    <scope>NUCLEOTIDE SEQUENCE [LARGE SCALE GENOMIC DNA]</scope>
    <source>
        <strain evidence="18">ATCC BAA-1437 / JCM 17883 / MC-1</strain>
    </source>
</reference>
<dbReference type="OrthoDB" id="9803773at2"/>
<comment type="cofactor">
    <cofactor evidence="12 13 14">
        <name>Zn(2+)</name>
        <dbReference type="ChEBI" id="CHEBI:29105"/>
    </cofactor>
    <text evidence="12 13 14">Binds 1 zinc ion per monomer.</text>
</comment>
<comment type="similarity">
    <text evidence="12 13">Belongs to the DnaG primase family.</text>
</comment>
<evidence type="ECO:0000256" key="3">
    <source>
        <dbReference type="ARBA" id="ARBA00022679"/>
    </source>
</evidence>
<evidence type="ECO:0000256" key="10">
    <source>
        <dbReference type="ARBA" id="ARBA00023125"/>
    </source>
</evidence>
<dbReference type="STRING" id="156889.Mmc1_0806"/>
<dbReference type="Proteomes" id="UP000002586">
    <property type="component" value="Chromosome"/>
</dbReference>
<dbReference type="InterPro" id="IPR050219">
    <property type="entry name" value="DnaG_primase"/>
</dbReference>
<dbReference type="EC" id="2.7.7.101" evidence="12"/>
<dbReference type="HAMAP" id="MF_00974">
    <property type="entry name" value="DNA_primase_DnaG"/>
    <property type="match status" value="1"/>
</dbReference>
<keyword evidence="2 12" id="KW-0639">Primosome</keyword>
<evidence type="ECO:0000256" key="12">
    <source>
        <dbReference type="HAMAP-Rule" id="MF_00974"/>
    </source>
</evidence>
<feature type="zinc finger region" description="CHC2-type" evidence="12 14">
    <location>
        <begin position="39"/>
        <end position="63"/>
    </location>
</feature>
<dbReference type="PIRSF" id="PIRSF002811">
    <property type="entry name" value="DnaG"/>
    <property type="match status" value="1"/>
</dbReference>
<dbReference type="Pfam" id="PF13155">
    <property type="entry name" value="Toprim_2"/>
    <property type="match status" value="1"/>
</dbReference>
<dbReference type="InterPro" id="IPR002694">
    <property type="entry name" value="Znf_CHC2"/>
</dbReference>
<dbReference type="NCBIfam" id="TIGR01391">
    <property type="entry name" value="dnaG"/>
    <property type="match status" value="1"/>
</dbReference>
<dbReference type="InterPro" id="IPR019475">
    <property type="entry name" value="DNA_primase_DnaB-bd"/>
</dbReference>
<dbReference type="RefSeq" id="WP_011712485.1">
    <property type="nucleotide sequence ID" value="NC_008576.1"/>
</dbReference>
<dbReference type="CDD" id="cd03364">
    <property type="entry name" value="TOPRIM_DnaG_primases"/>
    <property type="match status" value="1"/>
</dbReference>
<dbReference type="Gene3D" id="3.40.1360.10">
    <property type="match status" value="1"/>
</dbReference>
<keyword evidence="9" id="KW-0460">Magnesium</keyword>
<dbReference type="GO" id="GO:0003899">
    <property type="term" value="F:DNA-directed RNA polymerase activity"/>
    <property type="evidence" value="ECO:0007669"/>
    <property type="project" value="UniProtKB-UniRule"/>
</dbReference>
<dbReference type="Gene3D" id="3.90.980.10">
    <property type="entry name" value="DNA primase, catalytic core, N-terminal domain"/>
    <property type="match status" value="1"/>
</dbReference>
<dbReference type="Gene3D" id="1.20.50.20">
    <property type="entry name" value="DnaG, RNA polymerase domain, helical bundle"/>
    <property type="match status" value="1"/>
</dbReference>
<evidence type="ECO:0000313" key="17">
    <source>
        <dbReference type="EMBL" id="ABK43325.1"/>
    </source>
</evidence>
<organism evidence="17 18">
    <name type="scientific">Magnetococcus marinus (strain ATCC BAA-1437 / JCM 17883 / MC-1)</name>
    <dbReference type="NCBI Taxonomy" id="156889"/>
    <lineage>
        <taxon>Bacteria</taxon>
        <taxon>Pseudomonadati</taxon>
        <taxon>Pseudomonadota</taxon>
        <taxon>Magnetococcia</taxon>
        <taxon>Magnetococcales</taxon>
        <taxon>Magnetococcaceae</taxon>
        <taxon>Magnetococcus</taxon>
    </lineage>
</organism>
<dbReference type="GO" id="GO:0006269">
    <property type="term" value="P:DNA replication, synthesis of primer"/>
    <property type="evidence" value="ECO:0007669"/>
    <property type="project" value="UniProtKB-UniRule"/>
</dbReference>